<name>A0A5B0VK10_9GAMM</name>
<accession>A0A5B0VK10</accession>
<dbReference type="GO" id="GO:0008239">
    <property type="term" value="F:dipeptidyl-peptidase activity"/>
    <property type="evidence" value="ECO:0007669"/>
    <property type="project" value="InterPro"/>
</dbReference>
<dbReference type="InterPro" id="IPR013736">
    <property type="entry name" value="Xaa-Pro_dipept_C"/>
</dbReference>
<dbReference type="Gene3D" id="3.40.50.1820">
    <property type="entry name" value="alpha/beta hydrolase"/>
    <property type="match status" value="1"/>
</dbReference>
<evidence type="ECO:0000256" key="2">
    <source>
        <dbReference type="SAM" id="MobiDB-lite"/>
    </source>
</evidence>
<keyword evidence="6" id="KW-1185">Reference proteome</keyword>
<proteinExistence type="predicted"/>
<dbReference type="AlphaFoldDB" id="A0A5B0VK10"/>
<dbReference type="PANTHER" id="PTHR43056:SF10">
    <property type="entry name" value="COCE_NOND FAMILY, PUTATIVE (AFU_ORTHOLOGUE AFUA_7G00600)-RELATED"/>
    <property type="match status" value="1"/>
</dbReference>
<dbReference type="PANTHER" id="PTHR43056">
    <property type="entry name" value="PEPTIDASE S9 PROLYL OLIGOPEPTIDASE"/>
    <property type="match status" value="1"/>
</dbReference>
<evidence type="ECO:0000256" key="3">
    <source>
        <dbReference type="SAM" id="SignalP"/>
    </source>
</evidence>
<feature type="region of interest" description="Disordered" evidence="2">
    <location>
        <begin position="30"/>
        <end position="58"/>
    </location>
</feature>
<reference evidence="5 6" key="1">
    <citation type="submission" date="2019-08" db="EMBL/GenBank/DDBJ databases">
        <title>Marinobacter ZYF650 sp. nov., a marine bacterium isolated from seawater of the Mariana trench.</title>
        <authorList>
            <person name="Ahmad W."/>
        </authorList>
    </citation>
    <scope>NUCLEOTIDE SEQUENCE [LARGE SCALE GENOMIC DNA]</scope>
    <source>
        <strain evidence="5 6">ZYF650</strain>
    </source>
</reference>
<dbReference type="SUPFAM" id="SSF49785">
    <property type="entry name" value="Galactose-binding domain-like"/>
    <property type="match status" value="1"/>
</dbReference>
<evidence type="ECO:0000259" key="4">
    <source>
        <dbReference type="SMART" id="SM00939"/>
    </source>
</evidence>
<dbReference type="NCBIfam" id="TIGR00976">
    <property type="entry name" value="CocE_NonD"/>
    <property type="match status" value="1"/>
</dbReference>
<dbReference type="Pfam" id="PF08530">
    <property type="entry name" value="PepX_C"/>
    <property type="match status" value="1"/>
</dbReference>
<comment type="caution">
    <text evidence="5">The sequence shown here is derived from an EMBL/GenBank/DDBJ whole genome shotgun (WGS) entry which is preliminary data.</text>
</comment>
<dbReference type="InterPro" id="IPR008979">
    <property type="entry name" value="Galactose-bd-like_sf"/>
</dbReference>
<organism evidence="5 6">
    <name type="scientific">Marinobacter salinexigens</name>
    <dbReference type="NCBI Taxonomy" id="2919747"/>
    <lineage>
        <taxon>Bacteria</taxon>
        <taxon>Pseudomonadati</taxon>
        <taxon>Pseudomonadota</taxon>
        <taxon>Gammaproteobacteria</taxon>
        <taxon>Pseudomonadales</taxon>
        <taxon>Marinobacteraceae</taxon>
        <taxon>Marinobacter</taxon>
    </lineage>
</organism>
<dbReference type="InterPro" id="IPR029058">
    <property type="entry name" value="AB_hydrolase_fold"/>
</dbReference>
<dbReference type="Gene3D" id="2.60.120.260">
    <property type="entry name" value="Galactose-binding domain-like"/>
    <property type="match status" value="1"/>
</dbReference>
<evidence type="ECO:0000313" key="5">
    <source>
        <dbReference type="EMBL" id="KAA1174758.1"/>
    </source>
</evidence>
<evidence type="ECO:0000313" key="6">
    <source>
        <dbReference type="Proteomes" id="UP000323161"/>
    </source>
</evidence>
<gene>
    <name evidence="5" type="ORF">FWJ25_05080</name>
</gene>
<dbReference type="InterPro" id="IPR050585">
    <property type="entry name" value="Xaa-Pro_dipeptidyl-ppase/CocE"/>
</dbReference>
<feature type="signal peptide" evidence="3">
    <location>
        <begin position="1"/>
        <end position="22"/>
    </location>
</feature>
<dbReference type="Gene3D" id="1.10.3020.10">
    <property type="entry name" value="alpha-amino acid ester hydrolase ( Helical cap domain)"/>
    <property type="match status" value="1"/>
</dbReference>
<feature type="domain" description="Xaa-Pro dipeptidyl-peptidase C-terminal" evidence="4">
    <location>
        <begin position="398"/>
        <end position="668"/>
    </location>
</feature>
<feature type="chain" id="PRO_5022706985" evidence="3">
    <location>
        <begin position="23"/>
        <end position="679"/>
    </location>
</feature>
<dbReference type="InterPro" id="IPR005674">
    <property type="entry name" value="CocE/Ser_esterase"/>
</dbReference>
<dbReference type="SMART" id="SM00939">
    <property type="entry name" value="PepX_C"/>
    <property type="match status" value="1"/>
</dbReference>
<sequence>MEIRTMKLRMTVLALGTSCVLAACGGSDGETQQASAISPEVQTSGQGNNSNTPPGQAYKTRATLGSRNTESQQVRIETSGGTEWQSYEREEVYPEAVNLGNFAIEMSDGIKLFAKVVVPGTDASTPAPGPLPVILTQTSYNSSLGQFVPAIGGASDYLVKRGYASVVVDVRGTGNSEGNWEAFGEREQQDYSEVVDWVVAQPWTDGRVGLQGISYLGITTVLTAQQQHPAVKAAFPIVPIGDGYRDIVFTGGNVNATFIPLWMGAVTGLGILPLEQLSTTGVESFLTTIPDRLEGLLLDFQVPTILKAVLGEEETVFDEGFWAVRSPMEGVDKINVPTFIVGGLNDIFQRSEPLWYERLKGRVPVKLLIGPWTHIEAAGIPTNGLPADGVPDFNNLQLQWFDEYVMGLDTPVEDQPNVTQYVTGLERYETTTDWPHPEMKAERFYLNAGGPLSQGQLSGDIPEASATQSMAQQPLNGLCSFSTTQWTIGVTGFIPLPCFESNDLSELASLKFDLPAGDDGLYLNGPMQADLWVTTTARDVQLSVRVDLVKPSGLSEPISNGLMTASLQSVDESRSRFDNGYMLQPWHTFRAEDRELLTSTLGFGEVLPRQVSVEIFPSSAYVPPGHSLRVSINTSNVPQGLPPLLELIDSLLGVMTLHMGPDTPSSITLPVVPSATILE</sequence>
<keyword evidence="3" id="KW-0732">Signal</keyword>
<dbReference type="PROSITE" id="PS51257">
    <property type="entry name" value="PROKAR_LIPOPROTEIN"/>
    <property type="match status" value="1"/>
</dbReference>
<feature type="compositionally biased region" description="Polar residues" evidence="2">
    <location>
        <begin position="30"/>
        <end position="54"/>
    </location>
</feature>
<dbReference type="Pfam" id="PF02129">
    <property type="entry name" value="Peptidase_S15"/>
    <property type="match status" value="1"/>
</dbReference>
<protein>
    <submittedName>
        <fullName evidence="5">CocE/NonD family hydrolase</fullName>
    </submittedName>
</protein>
<dbReference type="EMBL" id="VTUU01000002">
    <property type="protein sequence ID" value="KAA1174758.1"/>
    <property type="molecule type" value="Genomic_DNA"/>
</dbReference>
<evidence type="ECO:0000256" key="1">
    <source>
        <dbReference type="ARBA" id="ARBA00022801"/>
    </source>
</evidence>
<dbReference type="Proteomes" id="UP000323161">
    <property type="component" value="Unassembled WGS sequence"/>
</dbReference>
<keyword evidence="1 5" id="KW-0378">Hydrolase</keyword>
<dbReference type="SUPFAM" id="SSF53474">
    <property type="entry name" value="alpha/beta-Hydrolases"/>
    <property type="match status" value="1"/>
</dbReference>
<dbReference type="InterPro" id="IPR000383">
    <property type="entry name" value="Xaa-Pro-like_dom"/>
</dbReference>